<comment type="caution">
    <text evidence="1">The sequence shown here is derived from an EMBL/GenBank/DDBJ whole genome shotgun (WGS) entry which is preliminary data.</text>
</comment>
<evidence type="ECO:0000313" key="2">
    <source>
        <dbReference type="Proteomes" id="UP000805649"/>
    </source>
</evidence>
<accession>A0ACC3YPK7</accession>
<keyword evidence="2" id="KW-1185">Reference proteome</keyword>
<protein>
    <submittedName>
        <fullName evidence="1">C6 zinc finger domain protein</fullName>
    </submittedName>
</protein>
<reference evidence="1 2" key="1">
    <citation type="journal article" date="2020" name="Phytopathology">
        <title>Genome Sequence Resources of Colletotrichum truncatum, C. plurivorum, C. musicola, and C. sojae: Four Species Pathogenic to Soybean (Glycine max).</title>
        <authorList>
            <person name="Rogerio F."/>
            <person name="Boufleur T.R."/>
            <person name="Ciampi-Guillardi M."/>
            <person name="Sukno S.A."/>
            <person name="Thon M.R."/>
            <person name="Massola Junior N.S."/>
            <person name="Baroncelli R."/>
        </authorList>
    </citation>
    <scope>NUCLEOTIDE SEQUENCE [LARGE SCALE GENOMIC DNA]</scope>
    <source>
        <strain evidence="1 2">CMES1059</strain>
    </source>
</reference>
<dbReference type="Proteomes" id="UP000805649">
    <property type="component" value="Unassembled WGS sequence"/>
</dbReference>
<organism evidence="1 2">
    <name type="scientific">Colletotrichum truncatum</name>
    <name type="common">Anthracnose fungus</name>
    <name type="synonym">Colletotrichum capsici</name>
    <dbReference type="NCBI Taxonomy" id="5467"/>
    <lineage>
        <taxon>Eukaryota</taxon>
        <taxon>Fungi</taxon>
        <taxon>Dikarya</taxon>
        <taxon>Ascomycota</taxon>
        <taxon>Pezizomycotina</taxon>
        <taxon>Sordariomycetes</taxon>
        <taxon>Hypocreomycetidae</taxon>
        <taxon>Glomerellales</taxon>
        <taxon>Glomerellaceae</taxon>
        <taxon>Colletotrichum</taxon>
        <taxon>Colletotrichum truncatum species complex</taxon>
    </lineage>
</organism>
<evidence type="ECO:0000313" key="1">
    <source>
        <dbReference type="EMBL" id="KAL0933762.1"/>
    </source>
</evidence>
<gene>
    <name evidence="1" type="ORF">CTRU02_210561</name>
</gene>
<proteinExistence type="predicted"/>
<name>A0ACC3YPK7_COLTU</name>
<sequence>MVGVPGRSKGCNTCRKRKKGCDVQRPECGQCLKAGLKCEGYERKRIFVNVTNPAASKSSKTAALIPVIPSIVQVASLSRSAYEEKILDMFWEGFMPNFPICSLENPIMRYSHAEWAVAVKDLYTTDAVLRQSLLSISLGTIGRRDEQKWMIDEGLKFYCQALSQMNSALRHPARWKSDAIMMASRLLGFYELLYGADDRERRGISQAQSWEGHVMGELALVVQRTPESHIDGHAHLLFSSGRMPLAISHIKQRRRCPLSQPVWKTVPWQYHPKSAKDSLVDIFVDIPGILEDLDLFRSCDEGPEKEERQKKLIRECWRIDAELMSWLDSLSPQEEFKALEARGLENPTTCDVVVASAMCLFWTTCILAYSTLRMAFGPNPGVELPERTNPRIYCTKIANMVDVLFHPAAGTYGIQSAPLPIGMSLVYLNSTEEGFNSQEKKKLVSFFGKRANNGIAIGKFLVSTQRDGIVPRGAAQSPTPEAIKAKAIKWIGAVE</sequence>
<dbReference type="EMBL" id="VUJX02000007">
    <property type="protein sequence ID" value="KAL0933762.1"/>
    <property type="molecule type" value="Genomic_DNA"/>
</dbReference>